<reference evidence="1" key="1">
    <citation type="submission" date="2014-11" db="EMBL/GenBank/DDBJ databases">
        <authorList>
            <person name="Amaro Gonzalez C."/>
        </authorList>
    </citation>
    <scope>NUCLEOTIDE SEQUENCE</scope>
</reference>
<proteinExistence type="predicted"/>
<organism evidence="1">
    <name type="scientific">Anguilla anguilla</name>
    <name type="common">European freshwater eel</name>
    <name type="synonym">Muraena anguilla</name>
    <dbReference type="NCBI Taxonomy" id="7936"/>
    <lineage>
        <taxon>Eukaryota</taxon>
        <taxon>Metazoa</taxon>
        <taxon>Chordata</taxon>
        <taxon>Craniata</taxon>
        <taxon>Vertebrata</taxon>
        <taxon>Euteleostomi</taxon>
        <taxon>Actinopterygii</taxon>
        <taxon>Neopterygii</taxon>
        <taxon>Teleostei</taxon>
        <taxon>Anguilliformes</taxon>
        <taxon>Anguillidae</taxon>
        <taxon>Anguilla</taxon>
    </lineage>
</organism>
<dbReference type="EMBL" id="GBXM01059036">
    <property type="protein sequence ID" value="JAH49541.1"/>
    <property type="molecule type" value="Transcribed_RNA"/>
</dbReference>
<reference evidence="1" key="2">
    <citation type="journal article" date="2015" name="Fish Shellfish Immunol.">
        <title>Early steps in the European eel (Anguilla anguilla)-Vibrio vulnificus interaction in the gills: Role of the RtxA13 toxin.</title>
        <authorList>
            <person name="Callol A."/>
            <person name="Pajuelo D."/>
            <person name="Ebbesson L."/>
            <person name="Teles M."/>
            <person name="MacKenzie S."/>
            <person name="Amaro C."/>
        </authorList>
    </citation>
    <scope>NUCLEOTIDE SEQUENCE</scope>
</reference>
<sequence length="25" mass="2943">MFYFFKSLGLTKKSLTVDYNLNSLL</sequence>
<name>A0A0E9T7B5_ANGAN</name>
<accession>A0A0E9T7B5</accession>
<protein>
    <submittedName>
        <fullName evidence="1">Uncharacterized protein</fullName>
    </submittedName>
</protein>
<dbReference type="AlphaFoldDB" id="A0A0E9T7B5"/>
<evidence type="ECO:0000313" key="1">
    <source>
        <dbReference type="EMBL" id="JAH49541.1"/>
    </source>
</evidence>